<dbReference type="VEuPathDB" id="FungiDB:RhiirA1_450699"/>
<organism evidence="2 3">
    <name type="scientific">Rhizophagus irregularis</name>
    <dbReference type="NCBI Taxonomy" id="588596"/>
    <lineage>
        <taxon>Eukaryota</taxon>
        <taxon>Fungi</taxon>
        <taxon>Fungi incertae sedis</taxon>
        <taxon>Mucoromycota</taxon>
        <taxon>Glomeromycotina</taxon>
        <taxon>Glomeromycetes</taxon>
        <taxon>Glomerales</taxon>
        <taxon>Glomeraceae</taxon>
        <taxon>Rhizophagus</taxon>
    </lineage>
</organism>
<evidence type="ECO:0000256" key="1">
    <source>
        <dbReference type="SAM" id="Phobius"/>
    </source>
</evidence>
<dbReference type="AlphaFoldDB" id="A0A2I1GRY1"/>
<dbReference type="EMBL" id="LLXI01000734">
    <property type="protein sequence ID" value="PKY49369.1"/>
    <property type="molecule type" value="Genomic_DNA"/>
</dbReference>
<keyword evidence="1" id="KW-1133">Transmembrane helix</keyword>
<sequence length="233" mass="27820">MIPYIKFVNYPKKYNWFLELIRPQSSPIIKTISKDIYKTWNGEVLINFKWNTYGKYYYIIIWIGFLAFLGCFTVAASIPLDENIKKNLLISSIILGSFHLIREFRQFIYNPIKWIYNYWNFFDIGAYLIPTGTSIYWLFTNNKITSWLSFSCLLLDIKFLLFFRVFESFEFNNNDPNNPWNLTTIYNQINQTEDGTLIQNASFIQIPDENTNMFTETNKFKVTQPRICHKIVT</sequence>
<feature type="transmembrane region" description="Helical" evidence="1">
    <location>
        <begin position="56"/>
        <end position="78"/>
    </location>
</feature>
<keyword evidence="3" id="KW-1185">Reference proteome</keyword>
<proteinExistence type="predicted"/>
<evidence type="ECO:0000313" key="2">
    <source>
        <dbReference type="EMBL" id="PKY49369.1"/>
    </source>
</evidence>
<gene>
    <name evidence="2" type="ORF">RhiirA4_465339</name>
</gene>
<feature type="transmembrane region" description="Helical" evidence="1">
    <location>
        <begin position="145"/>
        <end position="163"/>
    </location>
</feature>
<comment type="caution">
    <text evidence="2">The sequence shown here is derived from an EMBL/GenBank/DDBJ whole genome shotgun (WGS) entry which is preliminary data.</text>
</comment>
<reference evidence="2 3" key="1">
    <citation type="submission" date="2015-10" db="EMBL/GenBank/DDBJ databases">
        <title>Genome analyses suggest a sexual origin of heterokaryosis in a supposedly ancient asexual fungus.</title>
        <authorList>
            <person name="Ropars J."/>
            <person name="Sedzielewska K."/>
            <person name="Noel J."/>
            <person name="Charron P."/>
            <person name="Farinelli L."/>
            <person name="Marton T."/>
            <person name="Kruger M."/>
            <person name="Pelin A."/>
            <person name="Brachmann A."/>
            <person name="Corradi N."/>
        </authorList>
    </citation>
    <scope>NUCLEOTIDE SEQUENCE [LARGE SCALE GENOMIC DNA]</scope>
    <source>
        <strain evidence="2 3">A4</strain>
    </source>
</reference>
<feature type="transmembrane region" description="Helical" evidence="1">
    <location>
        <begin position="121"/>
        <end position="139"/>
    </location>
</feature>
<protein>
    <recommendedName>
        <fullName evidence="4">Ion transport domain-containing protein</fullName>
    </recommendedName>
</protein>
<evidence type="ECO:0000313" key="3">
    <source>
        <dbReference type="Proteomes" id="UP000234323"/>
    </source>
</evidence>
<keyword evidence="1" id="KW-0472">Membrane</keyword>
<dbReference type="VEuPathDB" id="FungiDB:FUN_004217"/>
<evidence type="ECO:0008006" key="4">
    <source>
        <dbReference type="Google" id="ProtNLM"/>
    </source>
</evidence>
<name>A0A2I1GRY1_9GLOM</name>
<feature type="transmembrane region" description="Helical" evidence="1">
    <location>
        <begin position="84"/>
        <end position="101"/>
    </location>
</feature>
<keyword evidence="1" id="KW-0812">Transmembrane</keyword>
<dbReference type="Proteomes" id="UP000234323">
    <property type="component" value="Unassembled WGS sequence"/>
</dbReference>
<accession>A0A2I1GRY1</accession>